<comment type="pathway">
    <text evidence="1 8">Metabolic intermediate biosynthesis; chorismate biosynthesis; chorismate from D-erythrose 4-phosphate and phosphoenolpyruvate: step 4/7.</text>
</comment>
<dbReference type="CDD" id="cd01065">
    <property type="entry name" value="NAD_bind_Shikimate_DH"/>
    <property type="match status" value="1"/>
</dbReference>
<feature type="binding site" evidence="8">
    <location>
        <begin position="15"/>
        <end position="17"/>
    </location>
    <ligand>
        <name>shikimate</name>
        <dbReference type="ChEBI" id="CHEBI:36208"/>
    </ligand>
</feature>
<evidence type="ECO:0000256" key="8">
    <source>
        <dbReference type="HAMAP-Rule" id="MF_00222"/>
    </source>
</evidence>
<evidence type="ECO:0000256" key="6">
    <source>
        <dbReference type="ARBA" id="ARBA00023141"/>
    </source>
</evidence>
<feature type="binding site" evidence="8">
    <location>
        <position position="216"/>
    </location>
    <ligand>
        <name>shikimate</name>
        <dbReference type="ChEBI" id="CHEBI:36208"/>
    </ligand>
</feature>
<feature type="domain" description="Quinate/shikimate 5-dehydrogenase/glutamyl-tRNA reductase" evidence="9">
    <location>
        <begin position="117"/>
        <end position="192"/>
    </location>
</feature>
<feature type="binding site" evidence="8">
    <location>
        <position position="103"/>
    </location>
    <ligand>
        <name>shikimate</name>
        <dbReference type="ChEBI" id="CHEBI:36208"/>
    </ligand>
</feature>
<dbReference type="InterPro" id="IPR011342">
    <property type="entry name" value="Shikimate_DH"/>
</dbReference>
<dbReference type="PANTHER" id="PTHR21089:SF1">
    <property type="entry name" value="BIFUNCTIONAL 3-DEHYDROQUINATE DEHYDRATASE_SHIKIMATE DEHYDROGENASE, CHLOROPLASTIC"/>
    <property type="match status" value="1"/>
</dbReference>
<feature type="binding site" evidence="8">
    <location>
        <begin position="152"/>
        <end position="157"/>
    </location>
    <ligand>
        <name>NADP(+)</name>
        <dbReference type="ChEBI" id="CHEBI:58349"/>
    </ligand>
</feature>
<dbReference type="Pfam" id="PF18317">
    <property type="entry name" value="SDH_C"/>
    <property type="match status" value="1"/>
</dbReference>
<dbReference type="GO" id="GO:0009073">
    <property type="term" value="P:aromatic amino acid family biosynthetic process"/>
    <property type="evidence" value="ECO:0007669"/>
    <property type="project" value="UniProtKB-KW"/>
</dbReference>
<evidence type="ECO:0000259" key="9">
    <source>
        <dbReference type="Pfam" id="PF01488"/>
    </source>
</evidence>
<dbReference type="EC" id="1.1.1.25" evidence="2 8"/>
<keyword evidence="4 8" id="KW-0521">NADP</keyword>
<dbReference type="EMBL" id="CACVAY010000029">
    <property type="protein sequence ID" value="CAA6805999.1"/>
    <property type="molecule type" value="Genomic_DNA"/>
</dbReference>
<evidence type="ECO:0000256" key="2">
    <source>
        <dbReference type="ARBA" id="ARBA00012962"/>
    </source>
</evidence>
<dbReference type="HAMAP" id="MF_00222">
    <property type="entry name" value="Shikimate_DH_AroE"/>
    <property type="match status" value="1"/>
</dbReference>
<feature type="active site" description="Proton acceptor" evidence="8">
    <location>
        <position position="67"/>
    </location>
</feature>
<dbReference type="GO" id="GO:0019632">
    <property type="term" value="P:shikimate metabolic process"/>
    <property type="evidence" value="ECO:0007669"/>
    <property type="project" value="InterPro"/>
</dbReference>
<dbReference type="GO" id="GO:0050661">
    <property type="term" value="F:NADP binding"/>
    <property type="evidence" value="ECO:0007669"/>
    <property type="project" value="InterPro"/>
</dbReference>
<feature type="binding site" evidence="8">
    <location>
        <begin position="128"/>
        <end position="132"/>
    </location>
    <ligand>
        <name>NADP(+)</name>
        <dbReference type="ChEBI" id="CHEBI:58349"/>
    </ligand>
</feature>
<dbReference type="UniPathway" id="UPA00053">
    <property type="reaction ID" value="UER00087"/>
</dbReference>
<evidence type="ECO:0000256" key="5">
    <source>
        <dbReference type="ARBA" id="ARBA00023002"/>
    </source>
</evidence>
<dbReference type="Pfam" id="PF08501">
    <property type="entry name" value="Shikimate_dh_N"/>
    <property type="match status" value="1"/>
</dbReference>
<evidence type="ECO:0000259" key="10">
    <source>
        <dbReference type="Pfam" id="PF08501"/>
    </source>
</evidence>
<feature type="binding site" evidence="8">
    <location>
        <position position="214"/>
    </location>
    <ligand>
        <name>NADP(+)</name>
        <dbReference type="ChEBI" id="CHEBI:58349"/>
    </ligand>
</feature>
<evidence type="ECO:0000256" key="1">
    <source>
        <dbReference type="ARBA" id="ARBA00004871"/>
    </source>
</evidence>
<dbReference type="Pfam" id="PF01488">
    <property type="entry name" value="Shikimate_DH"/>
    <property type="match status" value="1"/>
</dbReference>
<feature type="domain" description="Shikimate dehydrogenase substrate binding N-terminal" evidence="10">
    <location>
        <begin position="7"/>
        <end position="90"/>
    </location>
</feature>
<dbReference type="FunFam" id="3.40.50.10860:FF:000006">
    <property type="entry name" value="Shikimate dehydrogenase (NADP(+))"/>
    <property type="match status" value="1"/>
</dbReference>
<dbReference type="GO" id="GO:0009423">
    <property type="term" value="P:chorismate biosynthetic process"/>
    <property type="evidence" value="ECO:0007669"/>
    <property type="project" value="UniProtKB-UniRule"/>
</dbReference>
<dbReference type="GO" id="GO:0004764">
    <property type="term" value="F:shikimate 3-dehydrogenase (NADP+) activity"/>
    <property type="evidence" value="ECO:0007669"/>
    <property type="project" value="UniProtKB-UniRule"/>
</dbReference>
<dbReference type="InterPro" id="IPR036291">
    <property type="entry name" value="NAD(P)-bd_dom_sf"/>
</dbReference>
<evidence type="ECO:0000256" key="7">
    <source>
        <dbReference type="ARBA" id="ARBA00049442"/>
    </source>
</evidence>
<feature type="binding site" evidence="8">
    <location>
        <position position="79"/>
    </location>
    <ligand>
        <name>NADP(+)</name>
        <dbReference type="ChEBI" id="CHEBI:58349"/>
    </ligand>
</feature>
<feature type="binding site" evidence="8">
    <location>
        <position position="63"/>
    </location>
    <ligand>
        <name>shikimate</name>
        <dbReference type="ChEBI" id="CHEBI:36208"/>
    </ligand>
</feature>
<comment type="function">
    <text evidence="8">Involved in the biosynthesis of the chorismate, which leads to the biosynthesis of aromatic amino acids. Catalyzes the reversible NADPH linked reduction of 3-dehydroshikimate (DHSA) to yield shikimate (SA).</text>
</comment>
<dbReference type="Gene3D" id="3.40.50.10860">
    <property type="entry name" value="Leucine Dehydrogenase, chain A, domain 1"/>
    <property type="match status" value="1"/>
</dbReference>
<organism evidence="12">
    <name type="scientific">uncultured Thiotrichaceae bacterium</name>
    <dbReference type="NCBI Taxonomy" id="298394"/>
    <lineage>
        <taxon>Bacteria</taxon>
        <taxon>Pseudomonadati</taxon>
        <taxon>Pseudomonadota</taxon>
        <taxon>Gammaproteobacteria</taxon>
        <taxon>Thiotrichales</taxon>
        <taxon>Thiotrichaceae</taxon>
        <taxon>environmental samples</taxon>
    </lineage>
</organism>
<dbReference type="NCBIfam" id="NF001310">
    <property type="entry name" value="PRK00258.1-2"/>
    <property type="match status" value="1"/>
</dbReference>
<dbReference type="InterPro" id="IPR006151">
    <property type="entry name" value="Shikm_DH/Glu-tRNA_Rdtase"/>
</dbReference>
<evidence type="ECO:0000256" key="4">
    <source>
        <dbReference type="ARBA" id="ARBA00022857"/>
    </source>
</evidence>
<reference evidence="12" key="1">
    <citation type="submission" date="2020-01" db="EMBL/GenBank/DDBJ databases">
        <authorList>
            <person name="Meier V. D."/>
            <person name="Meier V D."/>
        </authorList>
    </citation>
    <scope>NUCLEOTIDE SEQUENCE</scope>
    <source>
        <strain evidence="12">HLG_WM_MAG_07</strain>
    </source>
</reference>
<dbReference type="Gene3D" id="3.40.50.720">
    <property type="entry name" value="NAD(P)-binding Rossmann-like Domain"/>
    <property type="match status" value="1"/>
</dbReference>
<accession>A0A6S6SLG6</accession>
<dbReference type="GO" id="GO:0008652">
    <property type="term" value="P:amino acid biosynthetic process"/>
    <property type="evidence" value="ECO:0007669"/>
    <property type="project" value="UniProtKB-KW"/>
</dbReference>
<comment type="catalytic activity">
    <reaction evidence="7 8">
        <text>shikimate + NADP(+) = 3-dehydroshikimate + NADPH + H(+)</text>
        <dbReference type="Rhea" id="RHEA:17737"/>
        <dbReference type="ChEBI" id="CHEBI:15378"/>
        <dbReference type="ChEBI" id="CHEBI:16630"/>
        <dbReference type="ChEBI" id="CHEBI:36208"/>
        <dbReference type="ChEBI" id="CHEBI:57783"/>
        <dbReference type="ChEBI" id="CHEBI:58349"/>
        <dbReference type="EC" id="1.1.1.25"/>
    </reaction>
</comment>
<feature type="binding site" evidence="8">
    <location>
        <position position="245"/>
    </location>
    <ligand>
        <name>shikimate</name>
        <dbReference type="ChEBI" id="CHEBI:36208"/>
    </ligand>
</feature>
<evidence type="ECO:0000256" key="3">
    <source>
        <dbReference type="ARBA" id="ARBA00022605"/>
    </source>
</evidence>
<dbReference type="InterPro" id="IPR013708">
    <property type="entry name" value="Shikimate_DH-bd_N"/>
</dbReference>
<keyword evidence="3 8" id="KW-0028">Amino-acid biosynthesis</keyword>
<evidence type="ECO:0000313" key="12">
    <source>
        <dbReference type="EMBL" id="CAA6805999.1"/>
    </source>
</evidence>
<keyword evidence="5 8" id="KW-0560">Oxidoreductase</keyword>
<dbReference type="InterPro" id="IPR022893">
    <property type="entry name" value="Shikimate_DH_fam"/>
</dbReference>
<feature type="domain" description="SDH C-terminal" evidence="11">
    <location>
        <begin position="238"/>
        <end position="264"/>
    </location>
</feature>
<dbReference type="SUPFAM" id="SSF51735">
    <property type="entry name" value="NAD(P)-binding Rossmann-fold domains"/>
    <property type="match status" value="1"/>
</dbReference>
<dbReference type="NCBIfam" id="TIGR00507">
    <property type="entry name" value="aroE"/>
    <property type="match status" value="1"/>
</dbReference>
<name>A0A6S6SLG6_9GAMM</name>
<feature type="binding site" evidence="8">
    <location>
        <position position="88"/>
    </location>
    <ligand>
        <name>shikimate</name>
        <dbReference type="ChEBI" id="CHEBI:36208"/>
    </ligand>
</feature>
<keyword evidence="6 8" id="KW-0057">Aromatic amino acid biosynthesis</keyword>
<dbReference type="PANTHER" id="PTHR21089">
    <property type="entry name" value="SHIKIMATE DEHYDROGENASE"/>
    <property type="match status" value="1"/>
</dbReference>
<dbReference type="SUPFAM" id="SSF53223">
    <property type="entry name" value="Aminoacid dehydrogenase-like, N-terminal domain"/>
    <property type="match status" value="1"/>
</dbReference>
<sequence>MNDQYAVIGNPIGHSKSPQIHRMFAEETSQALDYTARLAELDGFVESVESFFQHENGKGLNVTVPFKEQAFALCDELSEYAALAGAVNTLSYRDGKIYGANTDGIGIVRDITQNHHFALADKKVLILGAGGAVKGVLKPILDENPALIFIANRTAAKATTLADEYGDQIQGGGFADIPEQGFDMIINGTAASLQGDLPPIPNVCATGLACCYDMMYSKKGTPFTEWAKQHNVTLILDGLGMLVEQAAESFFIWRGVKPRTGHVLALMPDL</sequence>
<evidence type="ECO:0000259" key="11">
    <source>
        <dbReference type="Pfam" id="PF18317"/>
    </source>
</evidence>
<comment type="subunit">
    <text evidence="8">Homodimer.</text>
</comment>
<gene>
    <name evidence="8" type="primary">aroE</name>
    <name evidence="12" type="ORF">HELGO_WM12080</name>
</gene>
<proteinExistence type="inferred from homology"/>
<dbReference type="AlphaFoldDB" id="A0A6S6SLG6"/>
<dbReference type="GO" id="GO:0005829">
    <property type="term" value="C:cytosol"/>
    <property type="evidence" value="ECO:0007669"/>
    <property type="project" value="TreeGrafter"/>
</dbReference>
<comment type="similarity">
    <text evidence="8">Belongs to the shikimate dehydrogenase family.</text>
</comment>
<dbReference type="InterPro" id="IPR046346">
    <property type="entry name" value="Aminoacid_DH-like_N_sf"/>
</dbReference>
<feature type="binding site" evidence="8">
    <location>
        <position position="238"/>
    </location>
    <ligand>
        <name>NADP(+)</name>
        <dbReference type="ChEBI" id="CHEBI:58349"/>
    </ligand>
</feature>
<dbReference type="InterPro" id="IPR041121">
    <property type="entry name" value="SDH_C"/>
</dbReference>
<protein>
    <recommendedName>
        <fullName evidence="2 8">Shikimate dehydrogenase (NADP(+))</fullName>
        <shortName evidence="8">SDH</shortName>
        <ecNumber evidence="2 8">1.1.1.25</ecNumber>
    </recommendedName>
</protein>